<feature type="chain" id="PRO_5046177932" evidence="1">
    <location>
        <begin position="24"/>
        <end position="239"/>
    </location>
</feature>
<evidence type="ECO:0000256" key="1">
    <source>
        <dbReference type="SAM" id="SignalP"/>
    </source>
</evidence>
<comment type="caution">
    <text evidence="3">The sequence shown here is derived from an EMBL/GenBank/DDBJ whole genome shotgun (WGS) entry which is preliminary data.</text>
</comment>
<dbReference type="InterPro" id="IPR021255">
    <property type="entry name" value="DUF2807"/>
</dbReference>
<accession>A0ABP3YIA8</accession>
<evidence type="ECO:0000313" key="4">
    <source>
        <dbReference type="Proteomes" id="UP001500469"/>
    </source>
</evidence>
<reference evidence="4" key="1">
    <citation type="journal article" date="2019" name="Int. J. Syst. Evol. Microbiol.">
        <title>The Global Catalogue of Microorganisms (GCM) 10K type strain sequencing project: providing services to taxonomists for standard genome sequencing and annotation.</title>
        <authorList>
            <consortium name="The Broad Institute Genomics Platform"/>
            <consortium name="The Broad Institute Genome Sequencing Center for Infectious Disease"/>
            <person name="Wu L."/>
            <person name="Ma J."/>
        </authorList>
    </citation>
    <scope>NUCLEOTIDE SEQUENCE [LARGE SCALE GENOMIC DNA]</scope>
    <source>
        <strain evidence="4">JCM 16112</strain>
    </source>
</reference>
<dbReference type="RefSeq" id="WP_343855184.1">
    <property type="nucleotide sequence ID" value="NZ_BAAAFI010000049.1"/>
</dbReference>
<dbReference type="PANTHER" id="PTHR39200:SF1">
    <property type="entry name" value="AUTO-TRANSPORTER ADHESIN HEAD GIN DOMAIN-CONTAINING PROTEIN-RELATED"/>
    <property type="match status" value="1"/>
</dbReference>
<protein>
    <submittedName>
        <fullName evidence="3">Head GIN domain-containing protein</fullName>
    </submittedName>
</protein>
<name>A0ABP3YIA8_9BACT</name>
<gene>
    <name evidence="3" type="ORF">GCM10009119_43080</name>
</gene>
<organism evidence="3 4">
    <name type="scientific">Algoriphagus jejuensis</name>
    <dbReference type="NCBI Taxonomy" id="419934"/>
    <lineage>
        <taxon>Bacteria</taxon>
        <taxon>Pseudomonadati</taxon>
        <taxon>Bacteroidota</taxon>
        <taxon>Cytophagia</taxon>
        <taxon>Cytophagales</taxon>
        <taxon>Cyclobacteriaceae</taxon>
        <taxon>Algoriphagus</taxon>
    </lineage>
</organism>
<dbReference type="EMBL" id="BAAAFI010000049">
    <property type="protein sequence ID" value="GAA0881338.1"/>
    <property type="molecule type" value="Genomic_DNA"/>
</dbReference>
<sequence>MKTKTTLLSLLAVLALFSCTANFSSKDSDNRITDERDLDKVTKLKVSGIFNLYLSQGDKPSLKIDGDEEQIKKLKVIQNGETLELKFDEIKNNFFGESRPDVYLTLSELEMMEFDGVGNLKFDRPFKVDDLRLKGNGVGNISLQFEAKKIDADFNMMGNLTLGGSAEEITISNEGIGNIEASGLQAQDMTLNSSGIGRVSVNCTGDLSITVNGIGAVSYTGNPNVIKEEINGIGKVTRN</sequence>
<dbReference type="Pfam" id="PF10988">
    <property type="entry name" value="DUF2807"/>
    <property type="match status" value="1"/>
</dbReference>
<dbReference type="PANTHER" id="PTHR39200">
    <property type="entry name" value="HYPOTHETICAL EXPORTED PROTEIN"/>
    <property type="match status" value="1"/>
</dbReference>
<evidence type="ECO:0000259" key="2">
    <source>
        <dbReference type="Pfam" id="PF10988"/>
    </source>
</evidence>
<dbReference type="Proteomes" id="UP001500469">
    <property type="component" value="Unassembled WGS sequence"/>
</dbReference>
<keyword evidence="4" id="KW-1185">Reference proteome</keyword>
<proteinExistence type="predicted"/>
<dbReference type="Gene3D" id="2.160.20.120">
    <property type="match status" value="1"/>
</dbReference>
<feature type="domain" description="Putative auto-transporter adhesin head GIN" evidence="2">
    <location>
        <begin position="42"/>
        <end position="223"/>
    </location>
</feature>
<feature type="signal peptide" evidence="1">
    <location>
        <begin position="1"/>
        <end position="23"/>
    </location>
</feature>
<evidence type="ECO:0000313" key="3">
    <source>
        <dbReference type="EMBL" id="GAA0881338.1"/>
    </source>
</evidence>
<dbReference type="PROSITE" id="PS51257">
    <property type="entry name" value="PROKAR_LIPOPROTEIN"/>
    <property type="match status" value="1"/>
</dbReference>
<keyword evidence="1" id="KW-0732">Signal</keyword>